<evidence type="ECO:0000313" key="4">
    <source>
        <dbReference type="Proteomes" id="UP000054223"/>
    </source>
</evidence>
<comment type="caution">
    <text evidence="3">The sequence shown here is derived from an EMBL/GenBank/DDBJ whole genome shotgun (WGS) entry which is preliminary data.</text>
</comment>
<dbReference type="EMBL" id="LNAL01000008">
    <property type="protein sequence ID" value="KUG06875.1"/>
    <property type="molecule type" value="Genomic_DNA"/>
</dbReference>
<dbReference type="Proteomes" id="UP000054223">
    <property type="component" value="Unassembled WGS sequence"/>
</dbReference>
<sequence length="119" mass="13137">MAPLTQDSVAETAAERENLKTRNWVLAGGLSLLFLLAQSLLTYIISNAAVEIKSTNEKLARLASTVEVEAVRNEALRQRVADLEAAKADAAKTHRDIEVRLNSLEQRAAVHDTWMTSHK</sequence>
<reference evidence="3 4" key="1">
    <citation type="submission" date="2015-11" db="EMBL/GenBank/DDBJ databases">
        <title>Solirubrum puertoriconensis gen. nov. an environmental bacteria isolated in Puerto Rico.</title>
        <authorList>
            <person name="Cuebas-Irizarry M.F."/>
            <person name="Montalvo-Rodriguez R."/>
        </authorList>
    </citation>
    <scope>NUCLEOTIDE SEQUENCE [LARGE SCALE GENOMIC DNA]</scope>
    <source>
        <strain evidence="3 4">MC1A</strain>
    </source>
</reference>
<keyword evidence="2" id="KW-1133">Transmembrane helix</keyword>
<keyword evidence="1" id="KW-0175">Coiled coil</keyword>
<evidence type="ECO:0000313" key="3">
    <source>
        <dbReference type="EMBL" id="KUG06875.1"/>
    </source>
</evidence>
<keyword evidence="2" id="KW-0472">Membrane</keyword>
<gene>
    <name evidence="3" type="ORF">ASU33_06000</name>
</gene>
<evidence type="ECO:0000256" key="1">
    <source>
        <dbReference type="SAM" id="Coils"/>
    </source>
</evidence>
<proteinExistence type="predicted"/>
<protein>
    <submittedName>
        <fullName evidence="3">Uncharacterized protein</fullName>
    </submittedName>
</protein>
<name>A0A9X0L3U7_SOLP1</name>
<evidence type="ECO:0000256" key="2">
    <source>
        <dbReference type="SAM" id="Phobius"/>
    </source>
</evidence>
<keyword evidence="2" id="KW-0812">Transmembrane</keyword>
<dbReference type="RefSeq" id="WP_059072569.1">
    <property type="nucleotide sequence ID" value="NZ_LNAL01000008.1"/>
</dbReference>
<organism evidence="3 4">
    <name type="scientific">Solirubrum puertoriconensis</name>
    <dbReference type="NCBI Taxonomy" id="1751427"/>
    <lineage>
        <taxon>Bacteria</taxon>
        <taxon>Pseudomonadati</taxon>
        <taxon>Bacteroidota</taxon>
        <taxon>Cytophagia</taxon>
        <taxon>Cytophagales</taxon>
    </lineage>
</organism>
<keyword evidence="4" id="KW-1185">Reference proteome</keyword>
<feature type="transmembrane region" description="Helical" evidence="2">
    <location>
        <begin position="24"/>
        <end position="45"/>
    </location>
</feature>
<dbReference type="AlphaFoldDB" id="A0A9X0L3U7"/>
<accession>A0A9X0L3U7</accession>
<dbReference type="OrthoDB" id="887248at2"/>
<feature type="coiled-coil region" evidence="1">
    <location>
        <begin position="66"/>
        <end position="107"/>
    </location>
</feature>